<dbReference type="GO" id="GO:0004252">
    <property type="term" value="F:serine-type endopeptidase activity"/>
    <property type="evidence" value="ECO:0007669"/>
    <property type="project" value="InterPro"/>
</dbReference>
<dbReference type="InParanoid" id="F4NTG9"/>
<evidence type="ECO:0000256" key="1">
    <source>
        <dbReference type="ARBA" id="ARBA00004141"/>
    </source>
</evidence>
<dbReference type="GO" id="GO:0016020">
    <property type="term" value="C:membrane"/>
    <property type="evidence" value="ECO:0007669"/>
    <property type="project" value="UniProtKB-SubCell"/>
</dbReference>
<dbReference type="AlphaFoldDB" id="F4NTG9"/>
<feature type="domain" description="EGF-like" evidence="7">
    <location>
        <begin position="143"/>
        <end position="154"/>
    </location>
</feature>
<dbReference type="InterPro" id="IPR022764">
    <property type="entry name" value="Peptidase_S54_rhomboid_dom"/>
</dbReference>
<dbReference type="InterPro" id="IPR000742">
    <property type="entry name" value="EGF"/>
</dbReference>
<organism evidence="8 9">
    <name type="scientific">Batrachochytrium dendrobatidis (strain JAM81 / FGSC 10211)</name>
    <name type="common">Frog chytrid fungus</name>
    <dbReference type="NCBI Taxonomy" id="684364"/>
    <lineage>
        <taxon>Eukaryota</taxon>
        <taxon>Fungi</taxon>
        <taxon>Fungi incertae sedis</taxon>
        <taxon>Chytridiomycota</taxon>
        <taxon>Chytridiomycota incertae sedis</taxon>
        <taxon>Chytridiomycetes</taxon>
        <taxon>Rhizophydiales</taxon>
        <taxon>Rhizophydiales incertae sedis</taxon>
        <taxon>Batrachochytrium</taxon>
    </lineage>
</organism>
<evidence type="ECO:0000256" key="2">
    <source>
        <dbReference type="ARBA" id="ARBA00022692"/>
    </source>
</evidence>
<evidence type="ECO:0000256" key="4">
    <source>
        <dbReference type="ARBA" id="ARBA00023136"/>
    </source>
</evidence>
<evidence type="ECO:0000256" key="6">
    <source>
        <dbReference type="SAM" id="SignalP"/>
    </source>
</evidence>
<feature type="transmembrane region" description="Helical" evidence="5">
    <location>
        <begin position="226"/>
        <end position="247"/>
    </location>
</feature>
<accession>F4NTG9</accession>
<protein>
    <recommendedName>
        <fullName evidence="7">EGF-like domain-containing protein</fullName>
    </recommendedName>
</protein>
<evidence type="ECO:0000259" key="7">
    <source>
        <dbReference type="PROSITE" id="PS01186"/>
    </source>
</evidence>
<dbReference type="GeneID" id="18237669"/>
<sequence length="438" mass="48786">MDRKASILLLVAFIILVVLFTTRPDESSFHRQISLQVKQSSGMLWGILSLDGLVKAATAKLMRYDSYGIFATMSLAHGRYGRSPLRSLGLFYTWFDVSGLTVLDHLPRPDALVHWVDQIRSNCPACRRGICMPMSISPPTSSCVCIPGYIGVRCDRPLPNTVTIWDAYFETPLAVAAALHPQLLVPISDWSRSPTVFGIPLLYLSRIHASLPSYMRAWGLVNISQYIGILEVLVGTMIIVHLLWQFVRLTGSLRLEMSLVETFTTSYNQIVHKYQIATVFMSQLSHVSLVHLAFNVYGFANYAPLVYQEIGHSRFVVFVGATMVLVVGTSVGLAWAMSGHRVGWKLERVSGASGWIMALRLFSLLEKIIVFKHGTKLQWWNKNNVGVMQQLMRMDWGEVWAIVGPQLVMDVIVGGNLGADVGGIVAAVAYCWYSLAFV</sequence>
<name>F4NTG9_BATDJ</name>
<evidence type="ECO:0000313" key="9">
    <source>
        <dbReference type="Proteomes" id="UP000007241"/>
    </source>
</evidence>
<comment type="subcellular location">
    <subcellularLocation>
        <location evidence="1">Membrane</location>
        <topology evidence="1">Multi-pass membrane protein</topology>
    </subcellularLocation>
</comment>
<evidence type="ECO:0000313" key="8">
    <source>
        <dbReference type="EMBL" id="EGF83108.1"/>
    </source>
</evidence>
<dbReference type="SUPFAM" id="SSF144091">
    <property type="entry name" value="Rhomboid-like"/>
    <property type="match status" value="1"/>
</dbReference>
<keyword evidence="6" id="KW-0732">Signal</keyword>
<keyword evidence="3 5" id="KW-1133">Transmembrane helix</keyword>
<reference evidence="8 9" key="1">
    <citation type="submission" date="2009-12" db="EMBL/GenBank/DDBJ databases">
        <title>The draft genome of Batrachochytrium dendrobatidis.</title>
        <authorList>
            <consortium name="US DOE Joint Genome Institute (JGI-PGF)"/>
            <person name="Kuo A."/>
            <person name="Salamov A."/>
            <person name="Schmutz J."/>
            <person name="Lucas S."/>
            <person name="Pitluck S."/>
            <person name="Rosenblum E."/>
            <person name="Stajich J."/>
            <person name="Eisen M."/>
            <person name="Grigoriev I.V."/>
        </authorList>
    </citation>
    <scope>NUCLEOTIDE SEQUENCE [LARGE SCALE GENOMIC DNA]</scope>
    <source>
        <strain evidence="9">JAM81 / FGSC 10211</strain>
    </source>
</reference>
<keyword evidence="9" id="KW-1185">Reference proteome</keyword>
<dbReference type="InterPro" id="IPR002049">
    <property type="entry name" value="LE_dom"/>
</dbReference>
<dbReference type="CDD" id="cd00055">
    <property type="entry name" value="EGF_Lam"/>
    <property type="match status" value="1"/>
</dbReference>
<proteinExistence type="predicted"/>
<gene>
    <name evidence="8" type="ORF">BATDEDRAFT_21499</name>
</gene>
<feature type="chain" id="PRO_5003318630" description="EGF-like domain-containing protein" evidence="6">
    <location>
        <begin position="25"/>
        <end position="438"/>
    </location>
</feature>
<dbReference type="HOGENOM" id="CLU_625533_0_0_1"/>
<evidence type="ECO:0000256" key="3">
    <source>
        <dbReference type="ARBA" id="ARBA00022989"/>
    </source>
</evidence>
<dbReference type="InterPro" id="IPR035952">
    <property type="entry name" value="Rhomboid-like_sf"/>
</dbReference>
<dbReference type="PROSITE" id="PS01186">
    <property type="entry name" value="EGF_2"/>
    <property type="match status" value="1"/>
</dbReference>
<evidence type="ECO:0000256" key="5">
    <source>
        <dbReference type="SAM" id="Phobius"/>
    </source>
</evidence>
<dbReference type="Pfam" id="PF01694">
    <property type="entry name" value="Rhomboid"/>
    <property type="match status" value="1"/>
</dbReference>
<keyword evidence="2 5" id="KW-0812">Transmembrane</keyword>
<feature type="transmembrane region" description="Helical" evidence="5">
    <location>
        <begin position="315"/>
        <end position="337"/>
    </location>
</feature>
<dbReference type="EMBL" id="GL882879">
    <property type="protein sequence ID" value="EGF83108.1"/>
    <property type="molecule type" value="Genomic_DNA"/>
</dbReference>
<feature type="signal peptide" evidence="6">
    <location>
        <begin position="1"/>
        <end position="24"/>
    </location>
</feature>
<dbReference type="OrthoDB" id="18487at2759"/>
<keyword evidence="4 5" id="KW-0472">Membrane</keyword>
<dbReference type="RefSeq" id="XP_006675302.1">
    <property type="nucleotide sequence ID" value="XM_006675239.1"/>
</dbReference>
<dbReference type="Proteomes" id="UP000007241">
    <property type="component" value="Unassembled WGS sequence"/>
</dbReference>
<dbReference type="Gene3D" id="1.20.1540.10">
    <property type="entry name" value="Rhomboid-like"/>
    <property type="match status" value="1"/>
</dbReference>